<name>A0A4Y2JLY8_ARAVE</name>
<dbReference type="EMBL" id="BGPR01003703">
    <property type="protein sequence ID" value="GBM91391.1"/>
    <property type="molecule type" value="Genomic_DNA"/>
</dbReference>
<sequence>MGSRTLSSQDKWFQVEKFKKPHFSMILLCGNKMHRVISELQEEHLPTLNREKDNNASFSRLETINNTGEFSLPTYPKLECMKSFYKRSPFAEI</sequence>
<proteinExistence type="predicted"/>
<keyword evidence="2" id="KW-1185">Reference proteome</keyword>
<dbReference type="AlphaFoldDB" id="A0A4Y2JLY8"/>
<dbReference type="Proteomes" id="UP000499080">
    <property type="component" value="Unassembled WGS sequence"/>
</dbReference>
<reference evidence="1 2" key="1">
    <citation type="journal article" date="2019" name="Sci. Rep.">
        <title>Orb-weaving spider Araneus ventricosus genome elucidates the spidroin gene catalogue.</title>
        <authorList>
            <person name="Kono N."/>
            <person name="Nakamura H."/>
            <person name="Ohtoshi R."/>
            <person name="Moran D.A.P."/>
            <person name="Shinohara A."/>
            <person name="Yoshida Y."/>
            <person name="Fujiwara M."/>
            <person name="Mori M."/>
            <person name="Tomita M."/>
            <person name="Arakawa K."/>
        </authorList>
    </citation>
    <scope>NUCLEOTIDE SEQUENCE [LARGE SCALE GENOMIC DNA]</scope>
</reference>
<gene>
    <name evidence="1" type="ORF">AVEN_42354_1</name>
</gene>
<evidence type="ECO:0000313" key="1">
    <source>
        <dbReference type="EMBL" id="GBM91391.1"/>
    </source>
</evidence>
<accession>A0A4Y2JLY8</accession>
<comment type="caution">
    <text evidence="1">The sequence shown here is derived from an EMBL/GenBank/DDBJ whole genome shotgun (WGS) entry which is preliminary data.</text>
</comment>
<evidence type="ECO:0000313" key="2">
    <source>
        <dbReference type="Proteomes" id="UP000499080"/>
    </source>
</evidence>
<organism evidence="1 2">
    <name type="scientific">Araneus ventricosus</name>
    <name type="common">Orbweaver spider</name>
    <name type="synonym">Epeira ventricosa</name>
    <dbReference type="NCBI Taxonomy" id="182803"/>
    <lineage>
        <taxon>Eukaryota</taxon>
        <taxon>Metazoa</taxon>
        <taxon>Ecdysozoa</taxon>
        <taxon>Arthropoda</taxon>
        <taxon>Chelicerata</taxon>
        <taxon>Arachnida</taxon>
        <taxon>Araneae</taxon>
        <taxon>Araneomorphae</taxon>
        <taxon>Entelegynae</taxon>
        <taxon>Araneoidea</taxon>
        <taxon>Araneidae</taxon>
        <taxon>Araneus</taxon>
    </lineage>
</organism>
<protein>
    <submittedName>
        <fullName evidence="1">Uncharacterized protein</fullName>
    </submittedName>
</protein>